<dbReference type="GO" id="GO:0004592">
    <property type="term" value="F:pantoate-beta-alanine ligase activity"/>
    <property type="evidence" value="ECO:0007669"/>
    <property type="project" value="UniProtKB-EC"/>
</dbReference>
<protein>
    <submittedName>
        <fullName evidence="1">Pantothenate synthetase</fullName>
        <ecNumber evidence="1">6.3.2.1</ecNumber>
    </submittedName>
</protein>
<sequence length="248" mass="27913">MRIIQTVKQLKEWQLTQQDSGKTWALLPFLNGLPRESNALLHGARIRCDLVLTVLDGNSENNRTALSSLSDSDCDAVLLLDAELNYPCGDGLSLQFAEPYPELVRTPHYQRLGLQLLRLFSLLRPQMTIFSLHDLPQYWLANRINEECFLPVNITAAAPAPTPTNDAQEQLLHTVLQRCAQAISAGQDVAGTLQRGRRILESHGYSIRYFDCYDISTLIHTEKARADTILWAQFDNNIQSSHSVRLGT</sequence>
<dbReference type="OrthoDB" id="9773087at2"/>
<organism evidence="1 2">
    <name type="scientific">Cardiobacterium valvarum</name>
    <dbReference type="NCBI Taxonomy" id="194702"/>
    <lineage>
        <taxon>Bacteria</taxon>
        <taxon>Pseudomonadati</taxon>
        <taxon>Pseudomonadota</taxon>
        <taxon>Gammaproteobacteria</taxon>
        <taxon>Cardiobacteriales</taxon>
        <taxon>Cardiobacteriaceae</taxon>
        <taxon>Cardiobacterium</taxon>
    </lineage>
</organism>
<dbReference type="SUPFAM" id="SSF52374">
    <property type="entry name" value="Nucleotidylyl transferase"/>
    <property type="match status" value="1"/>
</dbReference>
<evidence type="ECO:0000313" key="2">
    <source>
        <dbReference type="Proteomes" id="UP000254572"/>
    </source>
</evidence>
<dbReference type="AlphaFoldDB" id="A0A381DWC7"/>
<dbReference type="EC" id="6.3.2.1" evidence="1"/>
<evidence type="ECO:0000313" key="1">
    <source>
        <dbReference type="EMBL" id="SUX17409.1"/>
    </source>
</evidence>
<keyword evidence="1" id="KW-0436">Ligase</keyword>
<reference evidence="1 2" key="1">
    <citation type="submission" date="2018-06" db="EMBL/GenBank/DDBJ databases">
        <authorList>
            <consortium name="Pathogen Informatics"/>
            <person name="Doyle S."/>
        </authorList>
    </citation>
    <scope>NUCLEOTIDE SEQUENCE [LARGE SCALE GENOMIC DNA]</scope>
    <source>
        <strain evidence="1 2">NCTC13294</strain>
    </source>
</reference>
<proteinExistence type="predicted"/>
<accession>A0A381DWC7</accession>
<dbReference type="Proteomes" id="UP000254572">
    <property type="component" value="Unassembled WGS sequence"/>
</dbReference>
<gene>
    <name evidence="1" type="primary">panC</name>
    <name evidence="1" type="ORF">NCTC13294_00041</name>
</gene>
<dbReference type="EMBL" id="UFUW01000001">
    <property type="protein sequence ID" value="SUX17409.1"/>
    <property type="molecule type" value="Genomic_DNA"/>
</dbReference>
<keyword evidence="2" id="KW-1185">Reference proteome</keyword>
<name>A0A381DWC7_9GAMM</name>
<dbReference type="RefSeq" id="WP_115610404.1">
    <property type="nucleotide sequence ID" value="NZ_JBHLZC010000001.1"/>
</dbReference>